<dbReference type="Pfam" id="PF13561">
    <property type="entry name" value="adh_short_C2"/>
    <property type="match status" value="1"/>
</dbReference>
<comment type="similarity">
    <text evidence="1">Belongs to the short-chain dehydrogenases/reductases (SDR) family.</text>
</comment>
<dbReference type="InterPro" id="IPR036291">
    <property type="entry name" value="NAD(P)-bd_dom_sf"/>
</dbReference>
<dbReference type="PRINTS" id="PR00081">
    <property type="entry name" value="GDHRDH"/>
</dbReference>
<evidence type="ECO:0000313" key="5">
    <source>
        <dbReference type="Proteomes" id="UP001557485"/>
    </source>
</evidence>
<dbReference type="PROSITE" id="PS00061">
    <property type="entry name" value="ADH_SHORT"/>
    <property type="match status" value="1"/>
</dbReference>
<protein>
    <submittedName>
        <fullName evidence="4">SDR family NAD(P)-dependent oxidoreductase</fullName>
        <ecNumber evidence="4">1.1.1.-</ecNumber>
    </submittedName>
</protein>
<proteinExistence type="inferred from homology"/>
<dbReference type="SMART" id="SM00822">
    <property type="entry name" value="PKS_KR"/>
    <property type="match status" value="1"/>
</dbReference>
<dbReference type="PANTHER" id="PTHR43639">
    <property type="entry name" value="OXIDOREDUCTASE, SHORT-CHAIN DEHYDROGENASE/REDUCTASE FAMILY (AFU_ORTHOLOGUE AFUA_5G02870)"/>
    <property type="match status" value="1"/>
</dbReference>
<gene>
    <name evidence="4" type="ORF">AB4876_01515</name>
</gene>
<keyword evidence="2 4" id="KW-0560">Oxidoreductase</keyword>
<dbReference type="InterPro" id="IPR020904">
    <property type="entry name" value="Sc_DH/Rdtase_CS"/>
</dbReference>
<accession>A0ABV3U0Z7</accession>
<dbReference type="Proteomes" id="UP001557485">
    <property type="component" value="Unassembled WGS sequence"/>
</dbReference>
<dbReference type="Gene3D" id="3.40.50.720">
    <property type="entry name" value="NAD(P)-binding Rossmann-like Domain"/>
    <property type="match status" value="1"/>
</dbReference>
<dbReference type="EMBL" id="JBFRYA010000001">
    <property type="protein sequence ID" value="MEX1667568.1"/>
    <property type="molecule type" value="Genomic_DNA"/>
</dbReference>
<evidence type="ECO:0000259" key="3">
    <source>
        <dbReference type="SMART" id="SM00822"/>
    </source>
</evidence>
<dbReference type="GO" id="GO:0016491">
    <property type="term" value="F:oxidoreductase activity"/>
    <property type="evidence" value="ECO:0007669"/>
    <property type="project" value="UniProtKB-KW"/>
</dbReference>
<dbReference type="InterPro" id="IPR057326">
    <property type="entry name" value="KR_dom"/>
</dbReference>
<evidence type="ECO:0000256" key="2">
    <source>
        <dbReference type="ARBA" id="ARBA00023002"/>
    </source>
</evidence>
<dbReference type="PRINTS" id="PR00080">
    <property type="entry name" value="SDRFAMILY"/>
</dbReference>
<dbReference type="SUPFAM" id="SSF51735">
    <property type="entry name" value="NAD(P)-binding Rossmann-fold domains"/>
    <property type="match status" value="1"/>
</dbReference>
<dbReference type="EC" id="1.1.1.-" evidence="4"/>
<evidence type="ECO:0000313" key="4">
    <source>
        <dbReference type="EMBL" id="MEX1667568.1"/>
    </source>
</evidence>
<reference evidence="4 5" key="1">
    <citation type="journal article" date="2011" name="Int. J. Syst. Evol. Microbiol.">
        <title>Zhongshania antarctica gen. nov., sp. nov. and Zhongshania guokunii sp. nov., gammaproteobacteria respectively isolated from coastal attached (fast) ice and surface seawater of the Antarctic.</title>
        <authorList>
            <person name="Li H.J."/>
            <person name="Zhang X.Y."/>
            <person name="Chen C.X."/>
            <person name="Zhang Y.J."/>
            <person name="Gao Z.M."/>
            <person name="Yu Y."/>
            <person name="Chen X.L."/>
            <person name="Chen B."/>
            <person name="Zhang Y.Z."/>
        </authorList>
    </citation>
    <scope>NUCLEOTIDE SEQUENCE [LARGE SCALE GENOMIC DNA]</scope>
    <source>
        <strain evidence="4 5">ZS6-22T</strain>
    </source>
</reference>
<name>A0ABV3U0Z7_9GAMM</name>
<sequence>MGRRQRVGLVGVSGVGNMAILENKIAVITGGGQGVGAGIALALAAEGAVVAILGRNLTKLEATCAEIHHRGGEAQAFVCDVMVAEDIDAAVMEIVDEFGGIDILVNNAQIIPLGRLLEVSDEEYQEGMDSGPLATFRLMKACYPFLRGDGCIVNLASSAAMRPDSAGFGAYAAAKEAIRALSRAAACEWGEDNIRVNCIMPLAMSPAMNRWVESGSDDVEAFLGTVPLGRVGDCEEDIGRVVVFLCGPDASYITGHTLPVDGGQALIR</sequence>
<comment type="caution">
    <text evidence="4">The sequence shown here is derived from an EMBL/GenBank/DDBJ whole genome shotgun (WGS) entry which is preliminary data.</text>
</comment>
<evidence type="ECO:0000256" key="1">
    <source>
        <dbReference type="ARBA" id="ARBA00006484"/>
    </source>
</evidence>
<dbReference type="CDD" id="cd05233">
    <property type="entry name" value="SDR_c"/>
    <property type="match status" value="1"/>
</dbReference>
<dbReference type="PANTHER" id="PTHR43639:SF1">
    <property type="entry name" value="SHORT-CHAIN DEHYDROGENASE_REDUCTASE FAMILY PROTEIN"/>
    <property type="match status" value="1"/>
</dbReference>
<feature type="domain" description="Ketoreductase" evidence="3">
    <location>
        <begin position="24"/>
        <end position="192"/>
    </location>
</feature>
<organism evidence="4 5">
    <name type="scientific">Zhongshania guokunii</name>
    <dbReference type="NCBI Taxonomy" id="641783"/>
    <lineage>
        <taxon>Bacteria</taxon>
        <taxon>Pseudomonadati</taxon>
        <taxon>Pseudomonadota</taxon>
        <taxon>Gammaproteobacteria</taxon>
        <taxon>Cellvibrionales</taxon>
        <taxon>Spongiibacteraceae</taxon>
        <taxon>Zhongshania</taxon>
    </lineage>
</organism>
<dbReference type="RefSeq" id="WP_368379886.1">
    <property type="nucleotide sequence ID" value="NZ_JBFRYA010000001.1"/>
</dbReference>
<dbReference type="InterPro" id="IPR002347">
    <property type="entry name" value="SDR_fam"/>
</dbReference>
<keyword evidence="5" id="KW-1185">Reference proteome</keyword>